<dbReference type="Proteomes" id="UP000000343">
    <property type="component" value="Chromosome"/>
</dbReference>
<dbReference type="GO" id="GO:0080120">
    <property type="term" value="P:CAAX-box protein maturation"/>
    <property type="evidence" value="ECO:0007669"/>
    <property type="project" value="UniProtKB-ARBA"/>
</dbReference>
<dbReference type="HOGENOM" id="CLU_905929_0_0_0"/>
<evidence type="ECO:0000313" key="3">
    <source>
        <dbReference type="EMBL" id="ADW68328.1"/>
    </source>
</evidence>
<name>E8X564_GRATM</name>
<dbReference type="AlphaFoldDB" id="E8X564"/>
<dbReference type="PaxDb" id="1198114-AciX9_1266"/>
<feature type="transmembrane region" description="Helical" evidence="1">
    <location>
        <begin position="207"/>
        <end position="229"/>
    </location>
</feature>
<evidence type="ECO:0000256" key="1">
    <source>
        <dbReference type="SAM" id="Phobius"/>
    </source>
</evidence>
<proteinExistence type="predicted"/>
<keyword evidence="1" id="KW-0472">Membrane</keyword>
<feature type="transmembrane region" description="Helical" evidence="1">
    <location>
        <begin position="182"/>
        <end position="201"/>
    </location>
</feature>
<organism evidence="4">
    <name type="scientific">Granulicella tundricola (strain ATCC BAA-1859 / DSM 23138 / MP5ACTX9)</name>
    <dbReference type="NCBI Taxonomy" id="1198114"/>
    <lineage>
        <taxon>Bacteria</taxon>
        <taxon>Pseudomonadati</taxon>
        <taxon>Acidobacteriota</taxon>
        <taxon>Terriglobia</taxon>
        <taxon>Terriglobales</taxon>
        <taxon>Acidobacteriaceae</taxon>
        <taxon>Granulicella</taxon>
    </lineage>
</organism>
<dbReference type="GO" id="GO:0004175">
    <property type="term" value="F:endopeptidase activity"/>
    <property type="evidence" value="ECO:0007669"/>
    <property type="project" value="UniProtKB-ARBA"/>
</dbReference>
<evidence type="ECO:0000259" key="2">
    <source>
        <dbReference type="Pfam" id="PF02517"/>
    </source>
</evidence>
<keyword evidence="1" id="KW-0812">Transmembrane</keyword>
<sequence length="265" mass="29321">MTSRRLPHLGHTLLFLLLAVIAFVASEAVILALFGRTHTLEALQNQRLQLAATTLTYLLTLLAARFIYPHIWSETFAQGIHWNLVKARAQAPKLIPLGLVLGFLLQAVESLITMPKSVPMEDYFKTPQMVWFLTFFGTLLAPAFEEILFRGLLLPALAIAIDYMKLPKTPDSLETWRTSTSFSPVALIISSIITSLLFAAIHAPQLGYTWAAVALLACVSLLLCAIRLYTDSTAASTLVHAFYNLSVFITLFVSTGGYRHLDKVS</sequence>
<feature type="transmembrane region" description="Helical" evidence="1">
    <location>
        <begin position="12"/>
        <end position="35"/>
    </location>
</feature>
<feature type="domain" description="CAAX prenyl protease 2/Lysostaphin resistance protein A-like" evidence="2">
    <location>
        <begin position="128"/>
        <end position="245"/>
    </location>
</feature>
<dbReference type="InterPro" id="IPR003675">
    <property type="entry name" value="Rce1/LyrA-like_dom"/>
</dbReference>
<protein>
    <submittedName>
        <fullName evidence="3">Abortive infection protein</fullName>
    </submittedName>
</protein>
<dbReference type="STRING" id="1198114.AciX9_1266"/>
<keyword evidence="1" id="KW-1133">Transmembrane helix</keyword>
<dbReference type="eggNOG" id="COG1266">
    <property type="taxonomic scope" value="Bacteria"/>
</dbReference>
<accession>E8X564</accession>
<reference evidence="4" key="1">
    <citation type="submission" date="2011-01" db="EMBL/GenBank/DDBJ databases">
        <title>Complete sequence of chromosome of Acidobacterium sp. MP5ACTX9.</title>
        <authorList>
            <consortium name="US DOE Joint Genome Institute"/>
            <person name="Lucas S."/>
            <person name="Copeland A."/>
            <person name="Lapidus A."/>
            <person name="Cheng J.-F."/>
            <person name="Goodwin L."/>
            <person name="Pitluck S."/>
            <person name="Teshima H."/>
            <person name="Detter J.C."/>
            <person name="Han C."/>
            <person name="Tapia R."/>
            <person name="Land M."/>
            <person name="Hauser L."/>
            <person name="Kyrpides N."/>
            <person name="Ivanova N."/>
            <person name="Ovchinnikova G."/>
            <person name="Pagani I."/>
            <person name="Rawat S.R."/>
            <person name="Mannisto M."/>
            <person name="Haggblom M.M."/>
            <person name="Woyke T."/>
        </authorList>
    </citation>
    <scope>NUCLEOTIDE SEQUENCE [LARGE SCALE GENOMIC DNA]</scope>
    <source>
        <strain evidence="4">MP5ACTX9</strain>
    </source>
</reference>
<feature type="transmembrane region" description="Helical" evidence="1">
    <location>
        <begin position="94"/>
        <end position="112"/>
    </location>
</feature>
<dbReference type="EMBL" id="CP002480">
    <property type="protein sequence ID" value="ADW68328.1"/>
    <property type="molecule type" value="Genomic_DNA"/>
</dbReference>
<dbReference type="KEGG" id="acm:AciX9_1266"/>
<gene>
    <name evidence="3" type="ordered locus">AciX9_1266</name>
</gene>
<dbReference type="OrthoDB" id="113141at2"/>
<evidence type="ECO:0000313" key="4">
    <source>
        <dbReference type="Proteomes" id="UP000000343"/>
    </source>
</evidence>
<keyword evidence="4" id="KW-1185">Reference proteome</keyword>
<feature type="transmembrane region" description="Helical" evidence="1">
    <location>
        <begin position="132"/>
        <end position="161"/>
    </location>
</feature>
<feature type="transmembrane region" description="Helical" evidence="1">
    <location>
        <begin position="241"/>
        <end position="261"/>
    </location>
</feature>
<feature type="transmembrane region" description="Helical" evidence="1">
    <location>
        <begin position="47"/>
        <end position="68"/>
    </location>
</feature>
<dbReference type="Pfam" id="PF02517">
    <property type="entry name" value="Rce1-like"/>
    <property type="match status" value="1"/>
</dbReference>
<dbReference type="RefSeq" id="WP_013579651.1">
    <property type="nucleotide sequence ID" value="NC_015064.1"/>
</dbReference>